<accession>A0A1W2GEB9</accession>
<protein>
    <recommendedName>
        <fullName evidence="3">PPIC-type PPIASE domain-containing protein</fullName>
    </recommendedName>
</protein>
<dbReference type="Proteomes" id="UP000192472">
    <property type="component" value="Unassembled WGS sequence"/>
</dbReference>
<gene>
    <name evidence="1" type="ORF">SAMN04488029_2295</name>
</gene>
<keyword evidence="2" id="KW-1185">Reference proteome</keyword>
<dbReference type="AlphaFoldDB" id="A0A1W2GEB9"/>
<sequence>MKNLKIRLYIAGIFVLWLSSCEQLYNVDVSEEVDDRVIIARVNDIYLYDEDISSLVPRGNQGDSSMIVSKYVDSWVKKQLTIARASTELDFDEAKIERKILDYRYALMVHEFEMHYINQRLDKETSDEEIEKYYNEKFENFVLRQNIMRCLFAMVPVEAPQIENFRQLIRTYPDSNLEEIQSYCYRFASKSSLETELWINFDEVISNTPLISVQEKADFLKNNSFVETSDENYYYFIRVLDYKISDQIAPLSYIKDDIESILINKKKVELRKELEEEVYKVAKENNEFEIY</sequence>
<organism evidence="1 2">
    <name type="scientific">Reichenbachiella faecimaris</name>
    <dbReference type="NCBI Taxonomy" id="692418"/>
    <lineage>
        <taxon>Bacteria</taxon>
        <taxon>Pseudomonadati</taxon>
        <taxon>Bacteroidota</taxon>
        <taxon>Cytophagia</taxon>
        <taxon>Cytophagales</taxon>
        <taxon>Reichenbachiellaceae</taxon>
        <taxon>Reichenbachiella</taxon>
    </lineage>
</organism>
<reference evidence="1 2" key="1">
    <citation type="submission" date="2017-04" db="EMBL/GenBank/DDBJ databases">
        <authorList>
            <person name="Afonso C.L."/>
            <person name="Miller P.J."/>
            <person name="Scott M.A."/>
            <person name="Spackman E."/>
            <person name="Goraichik I."/>
            <person name="Dimitrov K.M."/>
            <person name="Suarez D.L."/>
            <person name="Swayne D.E."/>
        </authorList>
    </citation>
    <scope>NUCLEOTIDE SEQUENCE [LARGE SCALE GENOMIC DNA]</scope>
    <source>
        <strain evidence="1 2">DSM 26133</strain>
    </source>
</reference>
<dbReference type="STRING" id="692418.SAMN04488029_2295"/>
<dbReference type="PROSITE" id="PS51257">
    <property type="entry name" value="PROKAR_LIPOPROTEIN"/>
    <property type="match status" value="1"/>
</dbReference>
<evidence type="ECO:0000313" key="1">
    <source>
        <dbReference type="EMBL" id="SMD35020.1"/>
    </source>
</evidence>
<dbReference type="EMBL" id="FWYF01000002">
    <property type="protein sequence ID" value="SMD35020.1"/>
    <property type="molecule type" value="Genomic_DNA"/>
</dbReference>
<evidence type="ECO:0000313" key="2">
    <source>
        <dbReference type="Proteomes" id="UP000192472"/>
    </source>
</evidence>
<evidence type="ECO:0008006" key="3">
    <source>
        <dbReference type="Google" id="ProtNLM"/>
    </source>
</evidence>
<proteinExistence type="predicted"/>
<name>A0A1W2GEB9_REIFA</name>